<reference evidence="6 7" key="1">
    <citation type="submission" date="2021-05" db="EMBL/GenBank/DDBJ databases">
        <title>A Polyphasic approach of four new species of the genus Ohtaekwangia: Ohtaekwangia histidinii sp. nov., Ohtaekwangia cretensis sp. nov., Ohtaekwangia indiensis sp. nov., Ohtaekwangia reichenbachii sp. nov. from diverse environment.</title>
        <authorList>
            <person name="Octaviana S."/>
        </authorList>
    </citation>
    <scope>NUCLEOTIDE SEQUENCE [LARGE SCALE GENOMIC DNA]</scope>
    <source>
        <strain evidence="6 7">PWU4</strain>
    </source>
</reference>
<comment type="caution">
    <text evidence="6">The sequence shown here is derived from an EMBL/GenBank/DDBJ whole genome shotgun (WGS) entry which is preliminary data.</text>
</comment>
<evidence type="ECO:0000259" key="5">
    <source>
        <dbReference type="Pfam" id="PF02631"/>
    </source>
</evidence>
<comment type="subcellular location">
    <subcellularLocation>
        <location evidence="1">Cytoplasm</location>
    </subcellularLocation>
</comment>
<proteinExistence type="inferred from homology"/>
<dbReference type="Proteomes" id="UP001319200">
    <property type="component" value="Unassembled WGS sequence"/>
</dbReference>
<keyword evidence="4" id="KW-0963">Cytoplasm</keyword>
<dbReference type="Pfam" id="PF02631">
    <property type="entry name" value="RecX_HTH2"/>
    <property type="match status" value="1"/>
</dbReference>
<evidence type="ECO:0000256" key="1">
    <source>
        <dbReference type="ARBA" id="ARBA00004496"/>
    </source>
</evidence>
<comment type="similarity">
    <text evidence="2">Belongs to the RecX family.</text>
</comment>
<feature type="domain" description="RecX second three-helical" evidence="5">
    <location>
        <begin position="55"/>
        <end position="95"/>
    </location>
</feature>
<dbReference type="GO" id="GO:0005737">
    <property type="term" value="C:cytoplasm"/>
    <property type="evidence" value="ECO:0007669"/>
    <property type="project" value="UniProtKB-SubCell"/>
</dbReference>
<gene>
    <name evidence="6" type="ORF">KK083_16880</name>
</gene>
<organism evidence="6 7">
    <name type="scientific">Chryseosolibacter histidini</name>
    <dbReference type="NCBI Taxonomy" id="2782349"/>
    <lineage>
        <taxon>Bacteria</taxon>
        <taxon>Pseudomonadati</taxon>
        <taxon>Bacteroidota</taxon>
        <taxon>Cytophagia</taxon>
        <taxon>Cytophagales</taxon>
        <taxon>Chryseotaleaceae</taxon>
        <taxon>Chryseosolibacter</taxon>
    </lineage>
</organism>
<dbReference type="PANTHER" id="PTHR33602:SF1">
    <property type="entry name" value="REGULATORY PROTEIN RECX FAMILY PROTEIN"/>
    <property type="match status" value="1"/>
</dbReference>
<dbReference type="InterPro" id="IPR036388">
    <property type="entry name" value="WH-like_DNA-bd_sf"/>
</dbReference>
<evidence type="ECO:0000313" key="6">
    <source>
        <dbReference type="EMBL" id="MBT1698569.1"/>
    </source>
</evidence>
<evidence type="ECO:0000256" key="2">
    <source>
        <dbReference type="ARBA" id="ARBA00009695"/>
    </source>
</evidence>
<sequence>MKTYSQQEAKGKIQRYCAYQERSHREVRNKLFEYGLSRSDVDELIVDLITDGFLNEERYAKAFAGGKFRMKKWGRLKIINALEAQGLSANCIQSGLREIDAEDYERTLTEFLEKKISAVDDDNIYSKRDRLSKAAILKGYEPELVWKILREIVPDHK</sequence>
<dbReference type="GO" id="GO:0006282">
    <property type="term" value="P:regulation of DNA repair"/>
    <property type="evidence" value="ECO:0007669"/>
    <property type="project" value="InterPro"/>
</dbReference>
<name>A0AAP2DN80_9BACT</name>
<evidence type="ECO:0000313" key="7">
    <source>
        <dbReference type="Proteomes" id="UP001319200"/>
    </source>
</evidence>
<dbReference type="AlphaFoldDB" id="A0AAP2DN80"/>
<dbReference type="Gene3D" id="1.10.10.10">
    <property type="entry name" value="Winged helix-like DNA-binding domain superfamily/Winged helix DNA-binding domain"/>
    <property type="match status" value="2"/>
</dbReference>
<protein>
    <recommendedName>
        <fullName evidence="3">Regulatory protein RecX</fullName>
    </recommendedName>
</protein>
<dbReference type="PANTHER" id="PTHR33602">
    <property type="entry name" value="REGULATORY PROTEIN RECX FAMILY PROTEIN"/>
    <property type="match status" value="1"/>
</dbReference>
<accession>A0AAP2DN80</accession>
<dbReference type="InterPro" id="IPR003783">
    <property type="entry name" value="Regulatory_RecX"/>
</dbReference>
<evidence type="ECO:0000256" key="4">
    <source>
        <dbReference type="ARBA" id="ARBA00022490"/>
    </source>
</evidence>
<dbReference type="RefSeq" id="WP_254164943.1">
    <property type="nucleotide sequence ID" value="NZ_JAHESF010000016.1"/>
</dbReference>
<keyword evidence="7" id="KW-1185">Reference proteome</keyword>
<evidence type="ECO:0000256" key="3">
    <source>
        <dbReference type="ARBA" id="ARBA00018111"/>
    </source>
</evidence>
<dbReference type="EMBL" id="JAHESF010000016">
    <property type="protein sequence ID" value="MBT1698569.1"/>
    <property type="molecule type" value="Genomic_DNA"/>
</dbReference>
<dbReference type="InterPro" id="IPR053924">
    <property type="entry name" value="RecX_HTH_2nd"/>
</dbReference>